<dbReference type="GeneID" id="78297269"/>
<reference evidence="2 5" key="2">
    <citation type="submission" date="2020-04" db="EMBL/GenBank/DDBJ databases">
        <authorList>
            <person name="Hitch T.C.A."/>
            <person name="Wylensek D."/>
            <person name="Clavel T."/>
        </authorList>
    </citation>
    <scope>NUCLEOTIDE SEQUENCE [LARGE SCALE GENOMIC DNA]</scope>
    <source>
        <strain evidence="2 5">COR2-253-APC-1A</strain>
    </source>
</reference>
<proteinExistence type="predicted"/>
<dbReference type="InterPro" id="IPR053737">
    <property type="entry name" value="Type_II_TA_Toxin"/>
</dbReference>
<dbReference type="InterPro" id="IPR003812">
    <property type="entry name" value="Fido"/>
</dbReference>
<dbReference type="InterPro" id="IPR036597">
    <property type="entry name" value="Fido-like_dom_sf"/>
</dbReference>
<evidence type="ECO:0000313" key="2">
    <source>
        <dbReference type="EMBL" id="NMD85800.1"/>
    </source>
</evidence>
<name>A0A2U1ABV3_9BACT</name>
<evidence type="ECO:0000259" key="1">
    <source>
        <dbReference type="PROSITE" id="PS51459"/>
    </source>
</evidence>
<gene>
    <name evidence="3" type="ORF">C8D82_15513</name>
    <name evidence="2" type="ORF">HF882_04300</name>
</gene>
<dbReference type="AlphaFoldDB" id="A0A2U1ABV3"/>
<dbReference type="PIRSF" id="PIRSF018297">
    <property type="entry name" value="Doc"/>
    <property type="match status" value="1"/>
</dbReference>
<comment type="caution">
    <text evidence="3">The sequence shown here is derived from an EMBL/GenBank/DDBJ whole genome shotgun (WGS) entry which is preliminary data.</text>
</comment>
<evidence type="ECO:0000313" key="3">
    <source>
        <dbReference type="EMBL" id="PVY32256.1"/>
    </source>
</evidence>
<protein>
    <submittedName>
        <fullName evidence="3">Death-on-curing protein</fullName>
    </submittedName>
    <submittedName>
        <fullName evidence="2">Type II toxin-antitoxin system death-on-curing family toxin</fullName>
    </submittedName>
</protein>
<dbReference type="PANTHER" id="PTHR39426:SF1">
    <property type="entry name" value="HOMOLOGY TO DEATH-ON-CURING PROTEIN OF PHAGE P1"/>
    <property type="match status" value="1"/>
</dbReference>
<dbReference type="EMBL" id="JABAEW010000005">
    <property type="protein sequence ID" value="NMD85800.1"/>
    <property type="molecule type" value="Genomic_DNA"/>
</dbReference>
<dbReference type="PROSITE" id="PS51459">
    <property type="entry name" value="FIDO"/>
    <property type="match status" value="1"/>
</dbReference>
<evidence type="ECO:0000313" key="5">
    <source>
        <dbReference type="Proteomes" id="UP000576225"/>
    </source>
</evidence>
<dbReference type="NCBIfam" id="TIGR01550">
    <property type="entry name" value="DOC_P1"/>
    <property type="match status" value="1"/>
</dbReference>
<reference evidence="3 4" key="1">
    <citation type="submission" date="2018-04" db="EMBL/GenBank/DDBJ databases">
        <title>Genomic Encyclopedia of Type Strains, Phase IV (KMG-IV): sequencing the most valuable type-strain genomes for metagenomic binning, comparative biology and taxonomic classification.</title>
        <authorList>
            <person name="Goeker M."/>
        </authorList>
    </citation>
    <scope>NUCLEOTIDE SEQUENCE [LARGE SCALE GENOMIC DNA]</scope>
    <source>
        <strain evidence="3 4">DSM 14823</strain>
    </source>
</reference>
<dbReference type="OrthoDB" id="9802752at2"/>
<dbReference type="Proteomes" id="UP000576225">
    <property type="component" value="Unassembled WGS sequence"/>
</dbReference>
<dbReference type="SUPFAM" id="SSF140931">
    <property type="entry name" value="Fic-like"/>
    <property type="match status" value="1"/>
</dbReference>
<dbReference type="PANTHER" id="PTHR39426">
    <property type="entry name" value="HOMOLOGY TO DEATH-ON-CURING PROTEIN OF PHAGE P1"/>
    <property type="match status" value="1"/>
</dbReference>
<dbReference type="GO" id="GO:0016301">
    <property type="term" value="F:kinase activity"/>
    <property type="evidence" value="ECO:0007669"/>
    <property type="project" value="InterPro"/>
</dbReference>
<dbReference type="EMBL" id="QEKH01000055">
    <property type="protein sequence ID" value="PVY32256.1"/>
    <property type="molecule type" value="Genomic_DNA"/>
</dbReference>
<dbReference type="Proteomes" id="UP000245959">
    <property type="component" value="Unassembled WGS sequence"/>
</dbReference>
<accession>A0A2U1ABV3</accession>
<sequence>MKSEPVFLTFAEIIEIHNYQIENFGGASGVRDMELLKSAIGMPSATFGGTFLHPTIYEMAAAYLFHLVENHPFVDGNKRVGAMAALVFLDMNGIDFEASDEEFTAMVLRVASGKMLKAEITLFLKKHSSEQK</sequence>
<dbReference type="InterPro" id="IPR006440">
    <property type="entry name" value="Doc"/>
</dbReference>
<evidence type="ECO:0000313" key="4">
    <source>
        <dbReference type="Proteomes" id="UP000245959"/>
    </source>
</evidence>
<dbReference type="Pfam" id="PF02661">
    <property type="entry name" value="Fic"/>
    <property type="match status" value="1"/>
</dbReference>
<dbReference type="Gene3D" id="1.20.120.1870">
    <property type="entry name" value="Fic/DOC protein, Fido domain"/>
    <property type="match status" value="1"/>
</dbReference>
<keyword evidence="4" id="KW-1185">Reference proteome</keyword>
<organism evidence="3 4">
    <name type="scientific">Victivallis vadensis</name>
    <dbReference type="NCBI Taxonomy" id="172901"/>
    <lineage>
        <taxon>Bacteria</taxon>
        <taxon>Pseudomonadati</taxon>
        <taxon>Lentisphaerota</taxon>
        <taxon>Lentisphaeria</taxon>
        <taxon>Victivallales</taxon>
        <taxon>Victivallaceae</taxon>
        <taxon>Victivallis</taxon>
    </lineage>
</organism>
<dbReference type="RefSeq" id="WP_116886008.1">
    <property type="nucleotide sequence ID" value="NZ_CABMMC010000009.1"/>
</dbReference>
<feature type="domain" description="Fido" evidence="1">
    <location>
        <begin position="8"/>
        <end position="126"/>
    </location>
</feature>